<comment type="subcellular location">
    <subcellularLocation>
        <location evidence="2">Membrane</location>
        <topology evidence="2">Single-pass membrane protein</topology>
    </subcellularLocation>
</comment>
<protein>
    <recommendedName>
        <fullName evidence="4">RING-type E3 ubiquitin transferase</fullName>
        <ecNumber evidence="4">2.3.2.27</ecNumber>
    </recommendedName>
</protein>
<dbReference type="SMART" id="SM00184">
    <property type="entry name" value="RING"/>
    <property type="match status" value="1"/>
</dbReference>
<feature type="domain" description="RING-type" evidence="14">
    <location>
        <begin position="323"/>
        <end position="365"/>
    </location>
</feature>
<dbReference type="Gene3D" id="3.30.70.3250">
    <property type="entry name" value="Ribonuclease P, Pop5 subunit"/>
    <property type="match status" value="1"/>
</dbReference>
<evidence type="ECO:0000313" key="16">
    <source>
        <dbReference type="Proteomes" id="UP000253551"/>
    </source>
</evidence>
<keyword evidence="9" id="KW-0862">Zinc</keyword>
<gene>
    <name evidence="15" type="primary">RNF13_3</name>
    <name evidence="15" type="ORF">CU098_012128</name>
</gene>
<dbReference type="InterPro" id="IPR051653">
    <property type="entry name" value="E3_ligase_sorting_rcpt"/>
</dbReference>
<evidence type="ECO:0000259" key="14">
    <source>
        <dbReference type="PROSITE" id="PS50089"/>
    </source>
</evidence>
<dbReference type="GO" id="GO:0008270">
    <property type="term" value="F:zinc ion binding"/>
    <property type="evidence" value="ECO:0007669"/>
    <property type="project" value="UniProtKB-KW"/>
</dbReference>
<evidence type="ECO:0000256" key="5">
    <source>
        <dbReference type="ARBA" id="ARBA00022692"/>
    </source>
</evidence>
<keyword evidence="6" id="KW-0819">tRNA processing</keyword>
<dbReference type="Pfam" id="PF13639">
    <property type="entry name" value="zf-RING_2"/>
    <property type="match status" value="1"/>
</dbReference>
<keyword evidence="11 13" id="KW-0472">Membrane</keyword>
<evidence type="ECO:0000256" key="10">
    <source>
        <dbReference type="ARBA" id="ARBA00022989"/>
    </source>
</evidence>
<reference evidence="15 16" key="1">
    <citation type="journal article" date="2018" name="G3 (Bethesda)">
        <title>Phylogenetic and Phylogenomic Definition of Rhizopus Species.</title>
        <authorList>
            <person name="Gryganskyi A.P."/>
            <person name="Golan J."/>
            <person name="Dolatabadi S."/>
            <person name="Mondo S."/>
            <person name="Robb S."/>
            <person name="Idnurm A."/>
            <person name="Muszewska A."/>
            <person name="Steczkiewicz K."/>
            <person name="Masonjones S."/>
            <person name="Liao H.L."/>
            <person name="Gajdeczka M.T."/>
            <person name="Anike F."/>
            <person name="Vuek A."/>
            <person name="Anishchenko I.M."/>
            <person name="Voigt K."/>
            <person name="de Hoog G.S."/>
            <person name="Smith M.E."/>
            <person name="Heitman J."/>
            <person name="Vilgalys R."/>
            <person name="Stajich J.E."/>
        </authorList>
    </citation>
    <scope>NUCLEOTIDE SEQUENCE [LARGE SCALE GENOMIC DNA]</scope>
    <source>
        <strain evidence="15 16">LSU 92-RS-03</strain>
    </source>
</reference>
<dbReference type="SUPFAM" id="SSF52025">
    <property type="entry name" value="PA domain"/>
    <property type="match status" value="1"/>
</dbReference>
<evidence type="ECO:0000256" key="12">
    <source>
        <dbReference type="PROSITE-ProRule" id="PRU00175"/>
    </source>
</evidence>
<evidence type="ECO:0000256" key="7">
    <source>
        <dbReference type="ARBA" id="ARBA00022723"/>
    </source>
</evidence>
<dbReference type="InterPro" id="IPR003137">
    <property type="entry name" value="PA_domain"/>
</dbReference>
<keyword evidence="7" id="KW-0479">Metal-binding</keyword>
<dbReference type="AlphaFoldDB" id="A0A367KRT3"/>
<dbReference type="Pfam" id="PF01900">
    <property type="entry name" value="RNase_P_Rpp14"/>
    <property type="match status" value="1"/>
</dbReference>
<dbReference type="InterPro" id="IPR038085">
    <property type="entry name" value="Rnp2-like_sf"/>
</dbReference>
<dbReference type="Proteomes" id="UP000253551">
    <property type="component" value="Unassembled WGS sequence"/>
</dbReference>
<dbReference type="SUPFAM" id="SSF57850">
    <property type="entry name" value="RING/U-box"/>
    <property type="match status" value="1"/>
</dbReference>
<keyword evidence="5 13" id="KW-0812">Transmembrane</keyword>
<comment type="catalytic activity">
    <reaction evidence="1">
        <text>S-ubiquitinyl-[E2 ubiquitin-conjugating enzyme]-L-cysteine + [acceptor protein]-L-lysine = [E2 ubiquitin-conjugating enzyme]-L-cysteine + N(6)-ubiquitinyl-[acceptor protein]-L-lysine.</text>
        <dbReference type="EC" id="2.3.2.27"/>
    </reaction>
</comment>
<organism evidence="15 16">
    <name type="scientific">Rhizopus stolonifer</name>
    <name type="common">Rhizopus nigricans</name>
    <dbReference type="NCBI Taxonomy" id="4846"/>
    <lineage>
        <taxon>Eukaryota</taxon>
        <taxon>Fungi</taxon>
        <taxon>Fungi incertae sedis</taxon>
        <taxon>Mucoromycota</taxon>
        <taxon>Mucoromycotina</taxon>
        <taxon>Mucoromycetes</taxon>
        <taxon>Mucorales</taxon>
        <taxon>Mucorineae</taxon>
        <taxon>Rhizopodaceae</taxon>
        <taxon>Rhizopus</taxon>
    </lineage>
</organism>
<dbReference type="GO" id="GO:0001682">
    <property type="term" value="P:tRNA 5'-leader removal"/>
    <property type="evidence" value="ECO:0007669"/>
    <property type="project" value="InterPro"/>
</dbReference>
<dbReference type="GO" id="GO:0061630">
    <property type="term" value="F:ubiquitin protein ligase activity"/>
    <property type="evidence" value="ECO:0007669"/>
    <property type="project" value="UniProtKB-EC"/>
</dbReference>
<keyword evidence="8 12" id="KW-0863">Zinc-finger</keyword>
<dbReference type="FunFam" id="3.30.40.10:FF:000388">
    <property type="entry name" value="Putative RING zinc finger domain superfamily protein"/>
    <property type="match status" value="1"/>
</dbReference>
<dbReference type="InterPro" id="IPR013083">
    <property type="entry name" value="Znf_RING/FYVE/PHD"/>
</dbReference>
<comment type="caution">
    <text evidence="15">The sequence shown here is derived from an EMBL/GenBank/DDBJ whole genome shotgun (WGS) entry which is preliminary data.</text>
</comment>
<dbReference type="InterPro" id="IPR001841">
    <property type="entry name" value="Znf_RING"/>
</dbReference>
<accession>A0A367KRT3</accession>
<dbReference type="Pfam" id="PF02225">
    <property type="entry name" value="PA"/>
    <property type="match status" value="1"/>
</dbReference>
<evidence type="ECO:0000256" key="9">
    <source>
        <dbReference type="ARBA" id="ARBA00022833"/>
    </source>
</evidence>
<dbReference type="SUPFAM" id="SSF160350">
    <property type="entry name" value="Rnp2-like"/>
    <property type="match status" value="1"/>
</dbReference>
<dbReference type="EMBL" id="PJQM01000539">
    <property type="protein sequence ID" value="RCI04914.1"/>
    <property type="molecule type" value="Genomic_DNA"/>
</dbReference>
<dbReference type="Gene3D" id="3.30.40.10">
    <property type="entry name" value="Zinc/RING finger domain, C3HC4 (zinc finger)"/>
    <property type="match status" value="1"/>
</dbReference>
<name>A0A367KRT3_RHIST</name>
<evidence type="ECO:0000256" key="6">
    <source>
        <dbReference type="ARBA" id="ARBA00022694"/>
    </source>
</evidence>
<dbReference type="OrthoDB" id="8062037at2759"/>
<dbReference type="InterPro" id="IPR046450">
    <property type="entry name" value="PA_dom_sf"/>
</dbReference>
<keyword evidence="16" id="KW-1185">Reference proteome</keyword>
<evidence type="ECO:0000313" key="15">
    <source>
        <dbReference type="EMBL" id="RCI04914.1"/>
    </source>
</evidence>
<dbReference type="PANTHER" id="PTHR47168">
    <property type="entry name" value="RING ZINC FINGER DOMAIN SUPERFAMILY PROTEIN-RELATED"/>
    <property type="match status" value="1"/>
</dbReference>
<dbReference type="GO" id="GO:0016020">
    <property type="term" value="C:membrane"/>
    <property type="evidence" value="ECO:0007669"/>
    <property type="project" value="UniProtKB-SubCell"/>
</dbReference>
<feature type="transmembrane region" description="Helical" evidence="13">
    <location>
        <begin position="257"/>
        <end position="282"/>
    </location>
</feature>
<dbReference type="PANTHER" id="PTHR47168:SF1">
    <property type="entry name" value="OS02G0798600 PROTEIN"/>
    <property type="match status" value="1"/>
</dbReference>
<dbReference type="EC" id="2.3.2.27" evidence="4"/>
<evidence type="ECO:0000256" key="3">
    <source>
        <dbReference type="ARBA" id="ARBA00010800"/>
    </source>
</evidence>
<keyword evidence="10 13" id="KW-1133">Transmembrane helix</keyword>
<comment type="similarity">
    <text evidence="3">Belongs to the eukaryotic/archaeal RNase P protein component 2 family.</text>
</comment>
<dbReference type="InterPro" id="IPR002759">
    <property type="entry name" value="Pop5/Rpp14/Rnp2-like"/>
</dbReference>
<dbReference type="Gene3D" id="3.50.30.30">
    <property type="match status" value="1"/>
</dbReference>
<evidence type="ECO:0000256" key="4">
    <source>
        <dbReference type="ARBA" id="ARBA00012483"/>
    </source>
</evidence>
<evidence type="ECO:0000256" key="13">
    <source>
        <dbReference type="SAM" id="Phobius"/>
    </source>
</evidence>
<proteinExistence type="inferred from homology"/>
<sequence length="388" mass="44569">MVRFKHRWILFQVIQDPIIENGQVTYPKTSLGLNDQLISRAIFNQLEICYGQFGKGQAGISVKWYNPDTKIGIIRIPRDYTDMYLSTMFYMNKIASVPCSISILQVSGTIIFIQTAAIEWDRVHYLKEQEEAQKKVDRLAAFGPRIDKVVVGHLSAPPNNTFGCFPTNNTVENWIPILERGHCSFLQKVQAMQASGAIAVVVGDRNFNGWVTMYAPGDTSNVHIPSVFVAQYQYKTLLKLLEYKNNSLLIQITGDDLLTWPLLDMLLIVVLSPAVMMLFVYLTWQLRQRQHKHNDMAPTHFVAKLPIYVFKREKATDIDHMDCPICLEDYLDGEQLRVLPCRHEFHAKCVDSWLTAHKKFCPICKFDICQKSNDKQKRPTERTPLLNA</sequence>
<dbReference type="GO" id="GO:0030677">
    <property type="term" value="C:ribonuclease P complex"/>
    <property type="evidence" value="ECO:0007669"/>
    <property type="project" value="InterPro"/>
</dbReference>
<evidence type="ECO:0000256" key="8">
    <source>
        <dbReference type="ARBA" id="ARBA00022771"/>
    </source>
</evidence>
<evidence type="ECO:0000256" key="1">
    <source>
        <dbReference type="ARBA" id="ARBA00000900"/>
    </source>
</evidence>
<evidence type="ECO:0000256" key="2">
    <source>
        <dbReference type="ARBA" id="ARBA00004167"/>
    </source>
</evidence>
<evidence type="ECO:0000256" key="11">
    <source>
        <dbReference type="ARBA" id="ARBA00023136"/>
    </source>
</evidence>
<dbReference type="STRING" id="4846.A0A367KRT3"/>
<dbReference type="PROSITE" id="PS50089">
    <property type="entry name" value="ZF_RING_2"/>
    <property type="match status" value="1"/>
</dbReference>